<dbReference type="InterPro" id="IPR044517">
    <property type="entry name" value="PHOX1-4"/>
</dbReference>
<comment type="caution">
    <text evidence="6">The sequence shown here is derived from an EMBL/GenBank/DDBJ whole genome shotgun (WGS) entry which is preliminary data.</text>
</comment>
<dbReference type="PROSITE" id="PS51745">
    <property type="entry name" value="PB1"/>
    <property type="match status" value="1"/>
</dbReference>
<dbReference type="SMART" id="SM00666">
    <property type="entry name" value="PB1"/>
    <property type="match status" value="1"/>
</dbReference>
<dbReference type="Gene3D" id="1.25.40.10">
    <property type="entry name" value="Tetratricopeptide repeat domain"/>
    <property type="match status" value="2"/>
</dbReference>
<feature type="repeat" description="TPR" evidence="3">
    <location>
        <begin position="55"/>
        <end position="88"/>
    </location>
</feature>
<dbReference type="PROSITE" id="PS50005">
    <property type="entry name" value="TPR"/>
    <property type="match status" value="1"/>
</dbReference>
<evidence type="ECO:0000313" key="6">
    <source>
        <dbReference type="EMBL" id="KAK8545346.1"/>
    </source>
</evidence>
<dbReference type="InterPro" id="IPR019734">
    <property type="entry name" value="TPR_rpt"/>
</dbReference>
<feature type="domain" description="PB1" evidence="5">
    <location>
        <begin position="273"/>
        <end position="353"/>
    </location>
</feature>
<dbReference type="Proteomes" id="UP001472677">
    <property type="component" value="Unassembled WGS sequence"/>
</dbReference>
<evidence type="ECO:0000256" key="1">
    <source>
        <dbReference type="ARBA" id="ARBA00022737"/>
    </source>
</evidence>
<dbReference type="EMBL" id="JBBPBM010000023">
    <property type="protein sequence ID" value="KAK8545346.1"/>
    <property type="molecule type" value="Genomic_DNA"/>
</dbReference>
<keyword evidence="1" id="KW-0677">Repeat</keyword>
<sequence length="861" mass="96285">MGKSTGKKRIQEAAQKVLEANKQNKSGGSGGGGGGGDNRPSKAVDDDTAIFINMAQELKEEGNRLFQRRDHDGAMSKYEKALNLLPKNHIDVAYLRSNMAACYMQLGIVEYPRAIEECNLALEVSPKYSKALLKRARCYEALNKLDLAYADVYNVLTIEPNNLSALDIMESVRKAMDEKGITVNDNEFESAGRWATRLRNVVKEKLKKKIKGKQVECNENSDVKVEEEKKDEEKVIVEEKKVSVERVNDKEVVLKTIEVERKPAVAAKKKPITKLVKLVLGDDIRLAKIPVNCNVKSVRDIAMDKFPGLKGVLVKYRDSEGDLVTITNNDELRLAESSNNVAGATLRFYIVETNPEREPVYKGIGNEEVVNGEEKLGDVVVVDNGNGGCGVGATKGICVEDWIVQFARLFKNYIGFDSDLYLDLHEIGMKLFAEAMEETVTSEDAQEIFEMAAGNFQEMAALALFNWGNVHMSRARRHVFTEDGSKSAETTSGYEWTRKEYVLAAKRYKEALNIKPDFYEAFLALGQQQFEQAKHCWYNASGSKLDLGAGTSQEVLQLYNEAEDNMEKGMQLWEEMKEKRLNGLSKFEKYKSHLQKMGLDGAFQDVQSEEATEQDTNMISQIYLLWGTLLYERSVVERKLELPTWEECLEVSIEKFELAGASPTDIAVLIKSHCSTTSEGVGFKIDEIVQAWNDMYDVKSYAGFALQAMAVETAIVATKTLAWLLMMMGTLPNGIDVFNQEPEAYAGFPLAQIITMTKPGPENKDASDTEDDDDDEDEDEPADEQDEDAGEEEDESGEEGEEEGDPEDEPEANGDGGSGDEDEDGDDDDDDDDDDEGEEEEEEEEEDEEEEELQPPAKKRK</sequence>
<reference evidence="6 7" key="1">
    <citation type="journal article" date="2024" name="G3 (Bethesda)">
        <title>Genome assembly of Hibiscus sabdariffa L. provides insights into metabolisms of medicinal natural products.</title>
        <authorList>
            <person name="Kim T."/>
        </authorList>
    </citation>
    <scope>NUCLEOTIDE SEQUENCE [LARGE SCALE GENOMIC DNA]</scope>
    <source>
        <strain evidence="6">TK-2024</strain>
        <tissue evidence="6">Old leaves</tissue>
    </source>
</reference>
<gene>
    <name evidence="6" type="ORF">V6N12_026182</name>
</gene>
<feature type="compositionally biased region" description="Acidic residues" evidence="4">
    <location>
        <begin position="768"/>
        <end position="853"/>
    </location>
</feature>
<proteinExistence type="predicted"/>
<name>A0ABR2DR18_9ROSI</name>
<dbReference type="PANTHER" id="PTHR46183">
    <property type="entry name" value="PROTEIN CLMP1"/>
    <property type="match status" value="1"/>
</dbReference>
<dbReference type="CDD" id="cd05992">
    <property type="entry name" value="PB1"/>
    <property type="match status" value="1"/>
</dbReference>
<dbReference type="SUPFAM" id="SSF54277">
    <property type="entry name" value="CAD &amp; PB1 domains"/>
    <property type="match status" value="1"/>
</dbReference>
<evidence type="ECO:0000256" key="4">
    <source>
        <dbReference type="SAM" id="MobiDB-lite"/>
    </source>
</evidence>
<keyword evidence="7" id="KW-1185">Reference proteome</keyword>
<dbReference type="Pfam" id="PF00564">
    <property type="entry name" value="PB1"/>
    <property type="match status" value="1"/>
</dbReference>
<feature type="compositionally biased region" description="Gly residues" evidence="4">
    <location>
        <begin position="27"/>
        <end position="37"/>
    </location>
</feature>
<dbReference type="InterPro" id="IPR000270">
    <property type="entry name" value="PB1_dom"/>
</dbReference>
<accession>A0ABR2DR18</accession>
<dbReference type="SUPFAM" id="SSF48452">
    <property type="entry name" value="TPR-like"/>
    <property type="match status" value="1"/>
</dbReference>
<dbReference type="SMART" id="SM00028">
    <property type="entry name" value="TPR"/>
    <property type="match status" value="3"/>
</dbReference>
<feature type="region of interest" description="Disordered" evidence="4">
    <location>
        <begin position="757"/>
        <end position="861"/>
    </location>
</feature>
<dbReference type="InterPro" id="IPR011990">
    <property type="entry name" value="TPR-like_helical_dom_sf"/>
</dbReference>
<keyword evidence="2 3" id="KW-0802">TPR repeat</keyword>
<evidence type="ECO:0000313" key="7">
    <source>
        <dbReference type="Proteomes" id="UP001472677"/>
    </source>
</evidence>
<dbReference type="InterPro" id="IPR053793">
    <property type="entry name" value="PB1-like"/>
</dbReference>
<feature type="region of interest" description="Disordered" evidence="4">
    <location>
        <begin position="1"/>
        <end position="42"/>
    </location>
</feature>
<evidence type="ECO:0000256" key="3">
    <source>
        <dbReference type="PROSITE-ProRule" id="PRU00339"/>
    </source>
</evidence>
<protein>
    <recommendedName>
        <fullName evidence="5">PB1 domain-containing protein</fullName>
    </recommendedName>
</protein>
<evidence type="ECO:0000259" key="5">
    <source>
        <dbReference type="PROSITE" id="PS51745"/>
    </source>
</evidence>
<dbReference type="Gene3D" id="3.10.20.90">
    <property type="entry name" value="Phosphatidylinositol 3-kinase Catalytic Subunit, Chain A, domain 1"/>
    <property type="match status" value="1"/>
</dbReference>
<dbReference type="PANTHER" id="PTHR46183:SF4">
    <property type="entry name" value="PROTEIN PHOX4"/>
    <property type="match status" value="1"/>
</dbReference>
<evidence type="ECO:0000256" key="2">
    <source>
        <dbReference type="ARBA" id="ARBA00022803"/>
    </source>
</evidence>
<organism evidence="6 7">
    <name type="scientific">Hibiscus sabdariffa</name>
    <name type="common">roselle</name>
    <dbReference type="NCBI Taxonomy" id="183260"/>
    <lineage>
        <taxon>Eukaryota</taxon>
        <taxon>Viridiplantae</taxon>
        <taxon>Streptophyta</taxon>
        <taxon>Embryophyta</taxon>
        <taxon>Tracheophyta</taxon>
        <taxon>Spermatophyta</taxon>
        <taxon>Magnoliopsida</taxon>
        <taxon>eudicotyledons</taxon>
        <taxon>Gunneridae</taxon>
        <taxon>Pentapetalae</taxon>
        <taxon>rosids</taxon>
        <taxon>malvids</taxon>
        <taxon>Malvales</taxon>
        <taxon>Malvaceae</taxon>
        <taxon>Malvoideae</taxon>
        <taxon>Hibiscus</taxon>
    </lineage>
</organism>